<evidence type="ECO:0000313" key="2">
    <source>
        <dbReference type="Proteomes" id="UP001591681"/>
    </source>
</evidence>
<protein>
    <recommendedName>
        <fullName evidence="3">Reverse transcriptase domain-containing protein</fullName>
    </recommendedName>
</protein>
<evidence type="ECO:0000313" key="1">
    <source>
        <dbReference type="EMBL" id="KAL2091662.1"/>
    </source>
</evidence>
<reference evidence="1 2" key="1">
    <citation type="submission" date="2024-09" db="EMBL/GenBank/DDBJ databases">
        <title>A chromosome-level genome assembly of Gray's grenadier anchovy, Coilia grayii.</title>
        <authorList>
            <person name="Fu Z."/>
        </authorList>
    </citation>
    <scope>NUCLEOTIDE SEQUENCE [LARGE SCALE GENOMIC DNA]</scope>
    <source>
        <strain evidence="1">G4</strain>
        <tissue evidence="1">Muscle</tissue>
    </source>
</reference>
<dbReference type="AlphaFoldDB" id="A0ABD1JXR8"/>
<dbReference type="EMBL" id="JBHFQA010000011">
    <property type="protein sequence ID" value="KAL2091662.1"/>
    <property type="molecule type" value="Genomic_DNA"/>
</dbReference>
<keyword evidence="2" id="KW-1185">Reference proteome</keyword>
<organism evidence="1 2">
    <name type="scientific">Coilia grayii</name>
    <name type="common">Gray's grenadier anchovy</name>
    <dbReference type="NCBI Taxonomy" id="363190"/>
    <lineage>
        <taxon>Eukaryota</taxon>
        <taxon>Metazoa</taxon>
        <taxon>Chordata</taxon>
        <taxon>Craniata</taxon>
        <taxon>Vertebrata</taxon>
        <taxon>Euteleostomi</taxon>
        <taxon>Actinopterygii</taxon>
        <taxon>Neopterygii</taxon>
        <taxon>Teleostei</taxon>
        <taxon>Clupei</taxon>
        <taxon>Clupeiformes</taxon>
        <taxon>Clupeoidei</taxon>
        <taxon>Engraulidae</taxon>
        <taxon>Coilinae</taxon>
        <taxon>Coilia</taxon>
    </lineage>
</organism>
<proteinExistence type="predicted"/>
<gene>
    <name evidence="1" type="ORF">ACEWY4_013925</name>
</gene>
<dbReference type="Proteomes" id="UP001591681">
    <property type="component" value="Unassembled WGS sequence"/>
</dbReference>
<evidence type="ECO:0008006" key="3">
    <source>
        <dbReference type="Google" id="ProtNLM"/>
    </source>
</evidence>
<comment type="caution">
    <text evidence="1">The sequence shown here is derived from an EMBL/GenBank/DDBJ whole genome shotgun (WGS) entry which is preliminary data.</text>
</comment>
<dbReference type="PANTHER" id="PTHR33332">
    <property type="entry name" value="REVERSE TRANSCRIPTASE DOMAIN-CONTAINING PROTEIN"/>
    <property type="match status" value="1"/>
</dbReference>
<sequence length="312" mass="34649">MMCLCAFFDTQLYISTKPSAHLPPLSLVHCLEDIKTWMAANFLKLNNNKTELMVVAPPSLSKEVGDILLNVDGCTIRPSKVVRNLGVTMDCTLSLQAHISNTIKSAYFHLKNICRLRPSLSLSVAETLSHAFITSRLDYCNGVLYGLPSKALDQLQRVQNSAARALTHTKRWQHITPTLKQLHWLPVKSRITYKILLLTYKSLHNLAPQYLSDLLHPYSQSRSLRSSGKDQLVIPRSRLLGIEPSVLLPPLSGTVYLSTSAKPPLWLRSKSTSSPTFLLRPMVFNPSSSPLPFSLAPSIFCKATLGSMKGAI</sequence>
<accession>A0ABD1JXR8</accession>
<name>A0ABD1JXR8_9TELE</name>